<dbReference type="STRING" id="1229521.D791_03979"/>
<dbReference type="InterPro" id="IPR003033">
    <property type="entry name" value="SCP2_sterol-bd_dom"/>
</dbReference>
<dbReference type="PATRIC" id="fig|1229521.3.peg.4002"/>
<organism evidence="2 3">
    <name type="scientific">Nitrincola nitratireducens</name>
    <dbReference type="NCBI Taxonomy" id="1229521"/>
    <lineage>
        <taxon>Bacteria</taxon>
        <taxon>Pseudomonadati</taxon>
        <taxon>Pseudomonadota</taxon>
        <taxon>Gammaproteobacteria</taxon>
        <taxon>Oceanospirillales</taxon>
        <taxon>Oceanospirillaceae</taxon>
        <taxon>Nitrincola</taxon>
    </lineage>
</organism>
<dbReference type="GO" id="GO:0005829">
    <property type="term" value="C:cytosol"/>
    <property type="evidence" value="ECO:0007669"/>
    <property type="project" value="TreeGrafter"/>
</dbReference>
<dbReference type="Gene3D" id="3.30.1050.10">
    <property type="entry name" value="SCP2 sterol-binding domain"/>
    <property type="match status" value="1"/>
</dbReference>
<accession>W9VEF6</accession>
<dbReference type="PANTHER" id="PTHR10094">
    <property type="entry name" value="STEROL CARRIER PROTEIN 2 SCP-2 FAMILY PROTEIN"/>
    <property type="match status" value="1"/>
</dbReference>
<keyword evidence="3" id="KW-1185">Reference proteome</keyword>
<comment type="caution">
    <text evidence="2">The sequence shown here is derived from an EMBL/GenBank/DDBJ whole genome shotgun (WGS) entry which is preliminary data.</text>
</comment>
<sequence>MKKLLRTKAGQKVLSAALSLNAKRYTSKKQSNEGGSMADLNAIFTAMGDRFNAQAAGSLEAVFQYQIEDGEPWFVAISEGVCQIAQGEHDDPSVTLTMASDTLEEVMNGETDGMQAFMTGRIKADGDIMLATRLTSIFPVA</sequence>
<dbReference type="Pfam" id="PF02036">
    <property type="entry name" value="SCP2"/>
    <property type="match status" value="1"/>
</dbReference>
<dbReference type="EMBL" id="AONB01000035">
    <property type="protein sequence ID" value="EXJ09095.1"/>
    <property type="molecule type" value="Genomic_DNA"/>
</dbReference>
<proteinExistence type="predicted"/>
<evidence type="ECO:0000313" key="3">
    <source>
        <dbReference type="Proteomes" id="UP000019464"/>
    </source>
</evidence>
<dbReference type="InterPro" id="IPR036527">
    <property type="entry name" value="SCP2_sterol-bd_dom_sf"/>
</dbReference>
<feature type="domain" description="SCP2" evidence="1">
    <location>
        <begin position="52"/>
        <end position="138"/>
    </location>
</feature>
<name>W9VEF6_9GAMM</name>
<evidence type="ECO:0000259" key="1">
    <source>
        <dbReference type="Pfam" id="PF02036"/>
    </source>
</evidence>
<dbReference type="RefSeq" id="WP_337588690.1">
    <property type="nucleotide sequence ID" value="NZ_AONB01000035.1"/>
</dbReference>
<reference evidence="3" key="1">
    <citation type="submission" date="2012-11" db="EMBL/GenBank/DDBJ databases">
        <authorList>
            <person name="Singh A."/>
            <person name="Pinnaka A.K."/>
            <person name="Vaidya B."/>
        </authorList>
    </citation>
    <scope>NUCLEOTIDE SEQUENCE [LARGE SCALE GENOMIC DNA]</scope>
    <source>
        <strain evidence="3">AK23</strain>
    </source>
</reference>
<dbReference type="SUPFAM" id="SSF55718">
    <property type="entry name" value="SCP-like"/>
    <property type="match status" value="1"/>
</dbReference>
<reference evidence="2 3" key="2">
    <citation type="journal article" date="2015" name="Syst. Appl. Microbiol.">
        <title>Nitrincola nitratireducens sp. nov. isolated from a haloalkaline crater lake.</title>
        <authorList>
            <person name="Singh A."/>
            <person name="Vaidya B."/>
            <person name="Tanuku N.R."/>
            <person name="Pinnaka A.K."/>
        </authorList>
    </citation>
    <scope>NUCLEOTIDE SEQUENCE [LARGE SCALE GENOMIC DNA]</scope>
    <source>
        <strain evidence="2 3">AK23</strain>
    </source>
</reference>
<protein>
    <submittedName>
        <fullName evidence="2">Putative sterol carrier protein</fullName>
    </submittedName>
</protein>
<dbReference type="AlphaFoldDB" id="W9VEF6"/>
<dbReference type="Proteomes" id="UP000019464">
    <property type="component" value="Unassembled WGS sequence"/>
</dbReference>
<dbReference type="PANTHER" id="PTHR10094:SF25">
    <property type="entry name" value="SCP2 STEROL-BINDING DOMAIN-CONTAINING PROTEIN 1"/>
    <property type="match status" value="1"/>
</dbReference>
<gene>
    <name evidence="2" type="ORF">D791_03979</name>
</gene>
<evidence type="ECO:0000313" key="2">
    <source>
        <dbReference type="EMBL" id="EXJ09095.1"/>
    </source>
</evidence>